<dbReference type="RefSeq" id="WP_152212171.1">
    <property type="nucleotide sequence ID" value="NZ_WFLN01000005.1"/>
</dbReference>
<dbReference type="AlphaFoldDB" id="A0A833JG94"/>
<keyword evidence="4" id="KW-0997">Cell inner membrane</keyword>
<keyword evidence="2" id="KW-1003">Cell membrane</keyword>
<keyword evidence="6 8" id="KW-1133">Transmembrane helix</keyword>
<dbReference type="PANTHER" id="PTHR39583:SF2">
    <property type="entry name" value="TYPE II SECRETION SYSTEM PROTEIN J"/>
    <property type="match status" value="1"/>
</dbReference>
<evidence type="ECO:0000256" key="3">
    <source>
        <dbReference type="ARBA" id="ARBA00022481"/>
    </source>
</evidence>
<dbReference type="PROSITE" id="PS00409">
    <property type="entry name" value="PROKAR_NTER_METHYL"/>
    <property type="match status" value="1"/>
</dbReference>
<sequence length="249" mass="28567">MFKSQHGFSLLEIILALSILATLSVLTINILTTQLNTREKVTDYNSQKHAMNMAMKKIYEDLQSAYISDQNYTAALNLGARQIIPQLYYRNKNLVFSTSNYKSYIANSTQSNLAFVRYFVRTDPGNSTRNQLMRVVDTNMSDSIERDEVGLTEVLNPDIKEFKVQFWNGSDYREEWDSTANDTQNKLPKLVKIHLEAYFPESALEKQLRDTNSSSQQNRKTLALDTIVYIMSTNGVSNVINPSGNYKWQ</sequence>
<dbReference type="NCBIfam" id="TIGR02532">
    <property type="entry name" value="IV_pilin_GFxxxE"/>
    <property type="match status" value="1"/>
</dbReference>
<comment type="subcellular location">
    <subcellularLocation>
        <location evidence="1">Cell inner membrane</location>
        <topology evidence="1">Single-pass membrane protein</topology>
    </subcellularLocation>
</comment>
<dbReference type="EMBL" id="WFLN01000005">
    <property type="protein sequence ID" value="KAB8031996.1"/>
    <property type="molecule type" value="Genomic_DNA"/>
</dbReference>
<dbReference type="GO" id="GO:0005886">
    <property type="term" value="C:plasma membrane"/>
    <property type="evidence" value="ECO:0007669"/>
    <property type="project" value="UniProtKB-SubCell"/>
</dbReference>
<dbReference type="SUPFAM" id="SSF54523">
    <property type="entry name" value="Pili subunits"/>
    <property type="match status" value="1"/>
</dbReference>
<protein>
    <submittedName>
        <fullName evidence="9">Prepilin-type N-terminal cleavage/methylation domain-containing protein</fullName>
    </submittedName>
</protein>
<evidence type="ECO:0000256" key="8">
    <source>
        <dbReference type="SAM" id="Phobius"/>
    </source>
</evidence>
<proteinExistence type="predicted"/>
<keyword evidence="3" id="KW-0488">Methylation</keyword>
<dbReference type="Proteomes" id="UP000442694">
    <property type="component" value="Unassembled WGS sequence"/>
</dbReference>
<keyword evidence="10" id="KW-1185">Reference proteome</keyword>
<feature type="transmembrane region" description="Helical" evidence="8">
    <location>
        <begin position="7"/>
        <end position="31"/>
    </location>
</feature>
<evidence type="ECO:0000313" key="9">
    <source>
        <dbReference type="EMBL" id="KAB8031996.1"/>
    </source>
</evidence>
<comment type="caution">
    <text evidence="9">The sequence shown here is derived from an EMBL/GenBank/DDBJ whole genome shotgun (WGS) entry which is preliminary data.</text>
</comment>
<organism evidence="9 10">
    <name type="scientific">Fluviispira multicolorata</name>
    <dbReference type="NCBI Taxonomy" id="2654512"/>
    <lineage>
        <taxon>Bacteria</taxon>
        <taxon>Pseudomonadati</taxon>
        <taxon>Bdellovibrionota</taxon>
        <taxon>Oligoflexia</taxon>
        <taxon>Silvanigrellales</taxon>
        <taxon>Silvanigrellaceae</taxon>
        <taxon>Fluviispira</taxon>
    </lineage>
</organism>
<accession>A0A833JG94</accession>
<gene>
    <name evidence="9" type="ORF">GCL57_04940</name>
</gene>
<evidence type="ECO:0000256" key="1">
    <source>
        <dbReference type="ARBA" id="ARBA00004377"/>
    </source>
</evidence>
<evidence type="ECO:0000256" key="6">
    <source>
        <dbReference type="ARBA" id="ARBA00022989"/>
    </source>
</evidence>
<dbReference type="GO" id="GO:0015628">
    <property type="term" value="P:protein secretion by the type II secretion system"/>
    <property type="evidence" value="ECO:0007669"/>
    <property type="project" value="TreeGrafter"/>
</dbReference>
<evidence type="ECO:0000313" key="10">
    <source>
        <dbReference type="Proteomes" id="UP000442694"/>
    </source>
</evidence>
<dbReference type="Pfam" id="PF07963">
    <property type="entry name" value="N_methyl"/>
    <property type="match status" value="1"/>
</dbReference>
<evidence type="ECO:0000256" key="2">
    <source>
        <dbReference type="ARBA" id="ARBA00022475"/>
    </source>
</evidence>
<dbReference type="InterPro" id="IPR045584">
    <property type="entry name" value="Pilin-like"/>
</dbReference>
<dbReference type="InterPro" id="IPR012902">
    <property type="entry name" value="N_methyl_site"/>
</dbReference>
<evidence type="ECO:0000256" key="4">
    <source>
        <dbReference type="ARBA" id="ARBA00022519"/>
    </source>
</evidence>
<evidence type="ECO:0000256" key="7">
    <source>
        <dbReference type="ARBA" id="ARBA00023136"/>
    </source>
</evidence>
<reference evidence="9 10" key="1">
    <citation type="submission" date="2019-10" db="EMBL/GenBank/DDBJ databases">
        <title>New genus of Silvanigrellaceae.</title>
        <authorList>
            <person name="Pitt A."/>
            <person name="Hahn M.W."/>
        </authorList>
    </citation>
    <scope>NUCLEOTIDE SEQUENCE [LARGE SCALE GENOMIC DNA]</scope>
    <source>
        <strain evidence="9 10">33A1-SZDP</strain>
    </source>
</reference>
<keyword evidence="7 8" id="KW-0472">Membrane</keyword>
<evidence type="ECO:0000256" key="5">
    <source>
        <dbReference type="ARBA" id="ARBA00022692"/>
    </source>
</evidence>
<name>A0A833JG94_9BACT</name>
<dbReference type="InterPro" id="IPR051621">
    <property type="entry name" value="T2SS_protein_J"/>
</dbReference>
<dbReference type="PANTHER" id="PTHR39583">
    <property type="entry name" value="TYPE II SECRETION SYSTEM PROTEIN J-RELATED"/>
    <property type="match status" value="1"/>
</dbReference>
<keyword evidence="5 8" id="KW-0812">Transmembrane</keyword>